<evidence type="ECO:0000313" key="2">
    <source>
        <dbReference type="Proteomes" id="UP000694892"/>
    </source>
</evidence>
<accession>A0A974H603</accession>
<proteinExistence type="predicted"/>
<dbReference type="Proteomes" id="UP000694892">
    <property type="component" value="Chromosome 8S"/>
</dbReference>
<dbReference type="AlphaFoldDB" id="A0A974H603"/>
<name>A0A974H603_XENLA</name>
<protein>
    <submittedName>
        <fullName evidence="1">Uncharacterized protein</fullName>
    </submittedName>
</protein>
<sequence length="70" mass="8255">MSFGVMLVSRLQCLGYGYRARGTKHFIFFIFIKHTFLRKTYKFSSGFPKTQGLHCIYLFFKLSTKKLFNG</sequence>
<organism evidence="1 2">
    <name type="scientific">Xenopus laevis</name>
    <name type="common">African clawed frog</name>
    <dbReference type="NCBI Taxonomy" id="8355"/>
    <lineage>
        <taxon>Eukaryota</taxon>
        <taxon>Metazoa</taxon>
        <taxon>Chordata</taxon>
        <taxon>Craniata</taxon>
        <taxon>Vertebrata</taxon>
        <taxon>Euteleostomi</taxon>
        <taxon>Amphibia</taxon>
        <taxon>Batrachia</taxon>
        <taxon>Anura</taxon>
        <taxon>Pipoidea</taxon>
        <taxon>Pipidae</taxon>
        <taxon>Xenopodinae</taxon>
        <taxon>Xenopus</taxon>
        <taxon>Xenopus</taxon>
    </lineage>
</organism>
<dbReference type="EMBL" id="CM004481">
    <property type="protein sequence ID" value="OCT65810.1"/>
    <property type="molecule type" value="Genomic_DNA"/>
</dbReference>
<evidence type="ECO:0000313" key="1">
    <source>
        <dbReference type="EMBL" id="OCT65810.1"/>
    </source>
</evidence>
<gene>
    <name evidence="1" type="ORF">XELAEV_18042060mg</name>
</gene>
<reference evidence="2" key="1">
    <citation type="journal article" date="2016" name="Nature">
        <title>Genome evolution in the allotetraploid frog Xenopus laevis.</title>
        <authorList>
            <person name="Session A.M."/>
            <person name="Uno Y."/>
            <person name="Kwon T."/>
            <person name="Chapman J.A."/>
            <person name="Toyoda A."/>
            <person name="Takahashi S."/>
            <person name="Fukui A."/>
            <person name="Hikosaka A."/>
            <person name="Suzuki A."/>
            <person name="Kondo M."/>
            <person name="van Heeringen S.J."/>
            <person name="Quigley I."/>
            <person name="Heinz S."/>
            <person name="Ogino H."/>
            <person name="Ochi H."/>
            <person name="Hellsten U."/>
            <person name="Lyons J.B."/>
            <person name="Simakov O."/>
            <person name="Putnam N."/>
            <person name="Stites J."/>
            <person name="Kuroki Y."/>
            <person name="Tanaka T."/>
            <person name="Michiue T."/>
            <person name="Watanabe M."/>
            <person name="Bogdanovic O."/>
            <person name="Lister R."/>
            <person name="Georgiou G."/>
            <person name="Paranjpe S.S."/>
            <person name="van Kruijsbergen I."/>
            <person name="Shu S."/>
            <person name="Carlson J."/>
            <person name="Kinoshita T."/>
            <person name="Ohta Y."/>
            <person name="Mawaribuchi S."/>
            <person name="Jenkins J."/>
            <person name="Grimwood J."/>
            <person name="Schmutz J."/>
            <person name="Mitros T."/>
            <person name="Mozaffari S.V."/>
            <person name="Suzuki Y."/>
            <person name="Haramoto Y."/>
            <person name="Yamamoto T.S."/>
            <person name="Takagi C."/>
            <person name="Heald R."/>
            <person name="Miller K."/>
            <person name="Haudenschild C."/>
            <person name="Kitzman J."/>
            <person name="Nakayama T."/>
            <person name="Izutsu Y."/>
            <person name="Robert J."/>
            <person name="Fortriede J."/>
            <person name="Burns K."/>
            <person name="Lotay V."/>
            <person name="Karimi K."/>
            <person name="Yasuoka Y."/>
            <person name="Dichmann D.S."/>
            <person name="Flajnik M.F."/>
            <person name="Houston D.W."/>
            <person name="Shendure J."/>
            <person name="DuPasquier L."/>
            <person name="Vize P.D."/>
            <person name="Zorn A.M."/>
            <person name="Ito M."/>
            <person name="Marcotte E.M."/>
            <person name="Wallingford J.B."/>
            <person name="Ito Y."/>
            <person name="Asashima M."/>
            <person name="Ueno N."/>
            <person name="Matsuda Y."/>
            <person name="Veenstra G.J."/>
            <person name="Fujiyama A."/>
            <person name="Harland R.M."/>
            <person name="Taira M."/>
            <person name="Rokhsar D.S."/>
        </authorList>
    </citation>
    <scope>NUCLEOTIDE SEQUENCE [LARGE SCALE GENOMIC DNA]</scope>
    <source>
        <strain evidence="2">J</strain>
    </source>
</reference>